<dbReference type="EC" id="1.13.11.27" evidence="5"/>
<evidence type="ECO:0000256" key="3">
    <source>
        <dbReference type="ARBA" id="ARBA00023163"/>
    </source>
</evidence>
<evidence type="ECO:0000313" key="5">
    <source>
        <dbReference type="EMBL" id="CAA9465362.1"/>
    </source>
</evidence>
<keyword evidence="5" id="KW-0560">Oxidoreductase</keyword>
<feature type="compositionally biased region" description="Basic residues" evidence="4">
    <location>
        <begin position="296"/>
        <end position="320"/>
    </location>
</feature>
<feature type="compositionally biased region" description="Basic residues" evidence="4">
    <location>
        <begin position="1"/>
        <end position="35"/>
    </location>
</feature>
<dbReference type="GO" id="GO:0003868">
    <property type="term" value="F:4-hydroxyphenylpyruvate dioxygenase activity"/>
    <property type="evidence" value="ECO:0007669"/>
    <property type="project" value="UniProtKB-EC"/>
</dbReference>
<feature type="region of interest" description="Disordered" evidence="4">
    <location>
        <begin position="1"/>
        <end position="194"/>
    </location>
</feature>
<feature type="non-terminal residue" evidence="5">
    <location>
        <position position="1"/>
    </location>
</feature>
<keyword evidence="2" id="KW-0238">DNA-binding</keyword>
<evidence type="ECO:0000256" key="1">
    <source>
        <dbReference type="ARBA" id="ARBA00023015"/>
    </source>
</evidence>
<evidence type="ECO:0000256" key="2">
    <source>
        <dbReference type="ARBA" id="ARBA00023125"/>
    </source>
</evidence>
<feature type="region of interest" description="Disordered" evidence="4">
    <location>
        <begin position="225"/>
        <end position="374"/>
    </location>
</feature>
<sequence length="374" mass="41846">DRTRRLARQRAHGLRRHAAARHRPRRALRRQRRTGGRLLSPGARLQRGRLRGARDGEPRSRLARAATGRRPPGADRRPHGRPSRRAPRRRPRRRREGRRAVGSRCAGGVPPGGAARRRCGLLPGPDLRWRWRGGAGERPGLRPGRAHLRATGRLRRGLPAGLRGPLRERRRGRPARLRSHRRQRGARRHGPLGRLLRARLRHGGAQPLHRRGDLDRVLGADVEGGQRRVRADQVPHQRAGGGATPLADRRVPRLPRRSGRPAPGADHRGHRLDGLPARRARDRVPAHARLLLRGAARARRRARRADRRAAPARHPRRPRRGGLPAAGLLAPARRPADALSRGDRAPRGDRLRTRQLQGAVRGHRARAGAARQPL</sequence>
<dbReference type="GO" id="GO:0003677">
    <property type="term" value="F:DNA binding"/>
    <property type="evidence" value="ECO:0007669"/>
    <property type="project" value="UniProtKB-KW"/>
</dbReference>
<feature type="compositionally biased region" description="Basic residues" evidence="4">
    <location>
        <begin position="168"/>
        <end position="194"/>
    </location>
</feature>
<gene>
    <name evidence="5" type="ORF">AVDCRST_MAG65-225</name>
</gene>
<feature type="compositionally biased region" description="Low complexity" evidence="4">
    <location>
        <begin position="321"/>
        <end position="333"/>
    </location>
</feature>
<feature type="compositionally biased region" description="Basic and acidic residues" evidence="4">
    <location>
        <begin position="334"/>
        <end position="352"/>
    </location>
</feature>
<feature type="compositionally biased region" description="Basic residues" evidence="4">
    <location>
        <begin position="144"/>
        <end position="156"/>
    </location>
</feature>
<dbReference type="PROSITE" id="PS51152">
    <property type="entry name" value="NFYA_HAP2_2"/>
    <property type="match status" value="1"/>
</dbReference>
<keyword evidence="3" id="KW-0804">Transcription</keyword>
<dbReference type="AlphaFoldDB" id="A0A6J4R675"/>
<accession>A0A6J4R675</accession>
<name>A0A6J4R675_9ACTN</name>
<dbReference type="InterPro" id="IPR001289">
    <property type="entry name" value="NFYA"/>
</dbReference>
<feature type="non-terminal residue" evidence="5">
    <location>
        <position position="374"/>
    </location>
</feature>
<reference evidence="5" key="1">
    <citation type="submission" date="2020-02" db="EMBL/GenBank/DDBJ databases">
        <authorList>
            <person name="Meier V. D."/>
        </authorList>
    </citation>
    <scope>NUCLEOTIDE SEQUENCE</scope>
    <source>
        <strain evidence="5">AVDCRST_MAG65</strain>
    </source>
</reference>
<keyword evidence="5" id="KW-0670">Pyruvate</keyword>
<feature type="compositionally biased region" description="Basic residues" evidence="4">
    <location>
        <begin position="78"/>
        <end position="97"/>
    </location>
</feature>
<organism evidence="5">
    <name type="scientific">uncultured Solirubrobacteraceae bacterium</name>
    <dbReference type="NCBI Taxonomy" id="1162706"/>
    <lineage>
        <taxon>Bacteria</taxon>
        <taxon>Bacillati</taxon>
        <taxon>Actinomycetota</taxon>
        <taxon>Thermoleophilia</taxon>
        <taxon>Solirubrobacterales</taxon>
        <taxon>Solirubrobacteraceae</taxon>
        <taxon>environmental samples</taxon>
    </lineage>
</organism>
<proteinExistence type="predicted"/>
<dbReference type="GO" id="GO:0003700">
    <property type="term" value="F:DNA-binding transcription factor activity"/>
    <property type="evidence" value="ECO:0007669"/>
    <property type="project" value="InterPro"/>
</dbReference>
<evidence type="ECO:0000256" key="4">
    <source>
        <dbReference type="SAM" id="MobiDB-lite"/>
    </source>
</evidence>
<protein>
    <submittedName>
        <fullName evidence="5">4-hydroxyphenylpyruvate dioxygenase</fullName>
        <ecNumber evidence="5">1.13.11.27</ecNumber>
    </submittedName>
</protein>
<dbReference type="EMBL" id="CADCVL010000040">
    <property type="protein sequence ID" value="CAA9465362.1"/>
    <property type="molecule type" value="Genomic_DNA"/>
</dbReference>
<keyword evidence="5" id="KW-0223">Dioxygenase</keyword>
<keyword evidence="1" id="KW-0805">Transcription regulation</keyword>
<feature type="compositionally biased region" description="Low complexity" evidence="4">
    <location>
        <begin position="36"/>
        <end position="45"/>
    </location>
</feature>
<feature type="compositionally biased region" description="Low complexity" evidence="4">
    <location>
        <begin position="100"/>
        <end position="124"/>
    </location>
</feature>
<feature type="compositionally biased region" description="Basic and acidic residues" evidence="4">
    <location>
        <begin position="225"/>
        <end position="235"/>
    </location>
</feature>